<dbReference type="STRING" id="1408416.GCA_000702765_00118"/>
<dbReference type="InterPro" id="IPR007346">
    <property type="entry name" value="Endonuclease-I"/>
</dbReference>
<accession>A0A449BKR4</accession>
<dbReference type="RefSeq" id="WP_051658917.1">
    <property type="nucleotide sequence ID" value="NZ_LR215050.1"/>
</dbReference>
<dbReference type="AlphaFoldDB" id="A0A449BKR4"/>
<dbReference type="SUPFAM" id="SSF54060">
    <property type="entry name" value="His-Me finger endonucleases"/>
    <property type="match status" value="1"/>
</dbReference>
<dbReference type="Pfam" id="PF09479">
    <property type="entry name" value="Flg_new"/>
    <property type="match status" value="1"/>
</dbReference>
<evidence type="ECO:0000313" key="6">
    <source>
        <dbReference type="Proteomes" id="UP000290909"/>
    </source>
</evidence>
<keyword evidence="3 5" id="KW-0378">Hydrolase</keyword>
<protein>
    <submittedName>
        <fullName evidence="5">Extracellular ribonuclease</fullName>
        <ecNumber evidence="5">3.1.-.-</ecNumber>
    </submittedName>
</protein>
<dbReference type="GO" id="GO:0030313">
    <property type="term" value="C:cell envelope"/>
    <property type="evidence" value="ECO:0007669"/>
    <property type="project" value="UniProtKB-SubCell"/>
</dbReference>
<evidence type="ECO:0000256" key="3">
    <source>
        <dbReference type="ARBA" id="ARBA00022801"/>
    </source>
</evidence>
<name>A0A449BKR4_9MOLU</name>
<gene>
    <name evidence="5" type="primary">bsn_3</name>
    <name evidence="5" type="ORF">NCTC10172_01114</name>
</gene>
<keyword evidence="2" id="KW-0540">Nuclease</keyword>
<keyword evidence="6" id="KW-1185">Reference proteome</keyword>
<dbReference type="EC" id="3.1.-.-" evidence="5"/>
<dbReference type="GO" id="GO:0004518">
    <property type="term" value="F:nuclease activity"/>
    <property type="evidence" value="ECO:0007669"/>
    <property type="project" value="UniProtKB-KW"/>
</dbReference>
<dbReference type="Gene3D" id="2.60.40.4270">
    <property type="entry name" value="Listeria-Bacteroides repeat domain"/>
    <property type="match status" value="1"/>
</dbReference>
<dbReference type="KEGG" id="ahk:NCTC10172_01114"/>
<dbReference type="Proteomes" id="UP000290909">
    <property type="component" value="Chromosome"/>
</dbReference>
<organism evidence="5 6">
    <name type="scientific">Acholeplasma hippikon</name>
    <dbReference type="NCBI Taxonomy" id="264636"/>
    <lineage>
        <taxon>Bacteria</taxon>
        <taxon>Bacillati</taxon>
        <taxon>Mycoplasmatota</taxon>
        <taxon>Mollicutes</taxon>
        <taxon>Acholeplasmatales</taxon>
        <taxon>Acholeplasmataceae</taxon>
        <taxon>Acholeplasma</taxon>
    </lineage>
</organism>
<comment type="subcellular location">
    <subcellularLocation>
        <location evidence="1">Cell envelope</location>
    </subcellularLocation>
</comment>
<proteinExistence type="predicted"/>
<dbReference type="InterPro" id="IPR042229">
    <property type="entry name" value="Listeria/Bacterioides_rpt_sf"/>
</dbReference>
<dbReference type="Pfam" id="PF04231">
    <property type="entry name" value="Endonuclease_1"/>
    <property type="match status" value="1"/>
</dbReference>
<reference evidence="5 6" key="1">
    <citation type="submission" date="2019-01" db="EMBL/GenBank/DDBJ databases">
        <authorList>
            <consortium name="Pathogen Informatics"/>
        </authorList>
    </citation>
    <scope>NUCLEOTIDE SEQUENCE [LARGE SCALE GENOMIC DNA]</scope>
    <source>
        <strain evidence="5 6">NCTC10172</strain>
    </source>
</reference>
<evidence type="ECO:0000313" key="5">
    <source>
        <dbReference type="EMBL" id="VEU83065.1"/>
    </source>
</evidence>
<evidence type="ECO:0000256" key="1">
    <source>
        <dbReference type="ARBA" id="ARBA00004196"/>
    </source>
</evidence>
<dbReference type="PANTHER" id="PTHR33607">
    <property type="entry name" value="ENDONUCLEASE-1"/>
    <property type="match status" value="1"/>
</dbReference>
<dbReference type="EMBL" id="LR215050">
    <property type="protein sequence ID" value="VEU83065.1"/>
    <property type="molecule type" value="Genomic_DNA"/>
</dbReference>
<sequence>MKKILLIVLLSFSIILTSCQKTKEVTDYPQNQKETYEIAFYDGDTLLEKSSYALGDSITIIPNTNKEGFDFIGWYVNKDFTGNPSQLEFIYVSQDLNFYGKWVSNGIPDINYDFTGYYTSLKDLSGTALKDAVTKLVKSAGKATGSTAQVKEADAWQGSHYLIYTGLGAYGNREHVWPNSKLGNAPEYDLHNLRAANVGVNSTRANYPYGTGSGQWKLSSGKFYPGDEHIGDVARIVLYISLRYNLNIDVVGNLDMFLRWHEQDPVNEFELTRNNRIQGIQQNRNPFIDFPELVYVVYGKAQVSSSYVTITNYILRPQTYSFNTIFIQ</sequence>
<dbReference type="PROSITE" id="PS51257">
    <property type="entry name" value="PROKAR_LIPOPROTEIN"/>
    <property type="match status" value="1"/>
</dbReference>
<feature type="signal peptide" evidence="4">
    <location>
        <begin position="1"/>
        <end position="20"/>
    </location>
</feature>
<dbReference type="GO" id="GO:0016787">
    <property type="term" value="F:hydrolase activity"/>
    <property type="evidence" value="ECO:0007669"/>
    <property type="project" value="UniProtKB-KW"/>
</dbReference>
<dbReference type="InterPro" id="IPR013378">
    <property type="entry name" value="InlB-like_B-rpt"/>
</dbReference>
<dbReference type="PANTHER" id="PTHR33607:SF2">
    <property type="entry name" value="ENDONUCLEASE-1"/>
    <property type="match status" value="1"/>
</dbReference>
<feature type="chain" id="PRO_5019431009" evidence="4">
    <location>
        <begin position="21"/>
        <end position="328"/>
    </location>
</feature>
<keyword evidence="4" id="KW-0732">Signal</keyword>
<evidence type="ECO:0000256" key="4">
    <source>
        <dbReference type="SAM" id="SignalP"/>
    </source>
</evidence>
<evidence type="ECO:0000256" key="2">
    <source>
        <dbReference type="ARBA" id="ARBA00022722"/>
    </source>
</evidence>
<dbReference type="InterPro" id="IPR044925">
    <property type="entry name" value="His-Me_finger_sf"/>
</dbReference>